<name>A0ABN7PJW7_TIMPD</name>
<evidence type="ECO:0000313" key="9">
    <source>
        <dbReference type="EMBL" id="CAG2068053.1"/>
    </source>
</evidence>
<dbReference type="InterPro" id="IPR002515">
    <property type="entry name" value="Znf_C2H2C"/>
</dbReference>
<keyword evidence="7" id="KW-0539">Nucleus</keyword>
<evidence type="ECO:0000256" key="3">
    <source>
        <dbReference type="ARBA" id="ARBA00022771"/>
    </source>
</evidence>
<evidence type="ECO:0000256" key="2">
    <source>
        <dbReference type="ARBA" id="ARBA00022723"/>
    </source>
</evidence>
<feature type="region of interest" description="Disordered" evidence="8">
    <location>
        <begin position="1"/>
        <end position="116"/>
    </location>
</feature>
<keyword evidence="6" id="KW-0804">Transcription</keyword>
<comment type="subcellular location">
    <subcellularLocation>
        <location evidence="1">Nucleus</location>
    </subcellularLocation>
</comment>
<evidence type="ECO:0000256" key="5">
    <source>
        <dbReference type="ARBA" id="ARBA00023015"/>
    </source>
</evidence>
<evidence type="ECO:0000313" key="10">
    <source>
        <dbReference type="Proteomes" id="UP001153148"/>
    </source>
</evidence>
<evidence type="ECO:0000256" key="4">
    <source>
        <dbReference type="ARBA" id="ARBA00022833"/>
    </source>
</evidence>
<sequence>AAVLKKTAAPPGVRARVETPPQAKGPSSTIDSGLLSDSEGEGGKKSIITRKLTRSTSARRSKHLIGKTSDTESDTESKRSSSKSPVKKVNPGPKGPSQRKGKNRGGGGINDLSQVPIVEERRCPIDGCDSQGHLGGRLDKHFTIEACPLYHNMSIQECKVSHHQ</sequence>
<dbReference type="Proteomes" id="UP001153148">
    <property type="component" value="Unassembled WGS sequence"/>
</dbReference>
<evidence type="ECO:0000256" key="7">
    <source>
        <dbReference type="ARBA" id="ARBA00023242"/>
    </source>
</evidence>
<comment type="caution">
    <text evidence="9">The sequence shown here is derived from an EMBL/GenBank/DDBJ whole genome shotgun (WGS) entry which is preliminary data.</text>
</comment>
<dbReference type="Pfam" id="PF01530">
    <property type="entry name" value="zf-C2HC"/>
    <property type="match status" value="1"/>
</dbReference>
<feature type="non-terminal residue" evidence="9">
    <location>
        <position position="164"/>
    </location>
</feature>
<evidence type="ECO:0000256" key="8">
    <source>
        <dbReference type="SAM" id="MobiDB-lite"/>
    </source>
</evidence>
<feature type="compositionally biased region" description="Low complexity" evidence="8">
    <location>
        <begin position="82"/>
        <end position="96"/>
    </location>
</feature>
<dbReference type="SUPFAM" id="SSF103637">
    <property type="entry name" value="CCHHC domain"/>
    <property type="match status" value="1"/>
</dbReference>
<feature type="compositionally biased region" description="Basic residues" evidence="8">
    <location>
        <begin position="47"/>
        <end position="65"/>
    </location>
</feature>
<dbReference type="Gene3D" id="4.10.320.30">
    <property type="match status" value="1"/>
</dbReference>
<accession>A0ABN7PJW7</accession>
<protein>
    <recommendedName>
        <fullName evidence="11">Histone acetyltransferase</fullName>
    </recommendedName>
</protein>
<keyword evidence="2" id="KW-0479">Metal-binding</keyword>
<reference evidence="9" key="1">
    <citation type="submission" date="2021-03" db="EMBL/GenBank/DDBJ databases">
        <authorList>
            <person name="Tran Van P."/>
        </authorList>
    </citation>
    <scope>NUCLEOTIDE SEQUENCE</scope>
</reference>
<dbReference type="PROSITE" id="PS51802">
    <property type="entry name" value="ZF_CCHHC"/>
    <property type="match status" value="1"/>
</dbReference>
<dbReference type="EMBL" id="CAJPIN010080747">
    <property type="protein sequence ID" value="CAG2068053.1"/>
    <property type="molecule type" value="Genomic_DNA"/>
</dbReference>
<gene>
    <name evidence="9" type="ORF">TPAB3V08_LOCUS14996</name>
</gene>
<evidence type="ECO:0008006" key="11">
    <source>
        <dbReference type="Google" id="ProtNLM"/>
    </source>
</evidence>
<keyword evidence="4" id="KW-0862">Zinc</keyword>
<dbReference type="InterPro" id="IPR036060">
    <property type="entry name" value="Znf_C2H2C_sf"/>
</dbReference>
<proteinExistence type="predicted"/>
<evidence type="ECO:0000256" key="1">
    <source>
        <dbReference type="ARBA" id="ARBA00004123"/>
    </source>
</evidence>
<keyword evidence="5" id="KW-0805">Transcription regulation</keyword>
<feature type="non-terminal residue" evidence="9">
    <location>
        <position position="1"/>
    </location>
</feature>
<evidence type="ECO:0000256" key="6">
    <source>
        <dbReference type="ARBA" id="ARBA00023163"/>
    </source>
</evidence>
<keyword evidence="10" id="KW-1185">Reference proteome</keyword>
<keyword evidence="3" id="KW-0863">Zinc-finger</keyword>
<organism evidence="9 10">
    <name type="scientific">Timema podura</name>
    <name type="common">Walking stick</name>
    <dbReference type="NCBI Taxonomy" id="61482"/>
    <lineage>
        <taxon>Eukaryota</taxon>
        <taxon>Metazoa</taxon>
        <taxon>Ecdysozoa</taxon>
        <taxon>Arthropoda</taxon>
        <taxon>Hexapoda</taxon>
        <taxon>Insecta</taxon>
        <taxon>Pterygota</taxon>
        <taxon>Neoptera</taxon>
        <taxon>Polyneoptera</taxon>
        <taxon>Phasmatodea</taxon>
        <taxon>Timematodea</taxon>
        <taxon>Timematoidea</taxon>
        <taxon>Timematidae</taxon>
        <taxon>Timema</taxon>
    </lineage>
</organism>